<reference evidence="2 3" key="1">
    <citation type="journal article" date="2014" name="Mol. Plant">
        <title>Chromosome Scale Genome Assembly and Transcriptome Profiling of Nannochloropsis gaditana in Nitrogen Depletion.</title>
        <authorList>
            <person name="Corteggiani Carpinelli E."/>
            <person name="Telatin A."/>
            <person name="Vitulo N."/>
            <person name="Forcato C."/>
            <person name="D'Angelo M."/>
            <person name="Schiavon R."/>
            <person name="Vezzi A."/>
            <person name="Giacometti G.M."/>
            <person name="Morosinotto T."/>
            <person name="Valle G."/>
        </authorList>
    </citation>
    <scope>NUCLEOTIDE SEQUENCE [LARGE SCALE GENOMIC DNA]</scope>
    <source>
        <strain evidence="2 3">B-31</strain>
    </source>
</reference>
<dbReference type="EMBL" id="AZIL01002630">
    <property type="protein sequence ID" value="EWM21130.1"/>
    <property type="molecule type" value="Genomic_DNA"/>
</dbReference>
<sequence length="587" mass="63622">MSLLQKQGRRLGGKALRATRDAASSASPLARPWCRLPSDLTTTRSQVAATIFAVLLAVLKMESVGAWRVLPIGIPSGVSKMGSRVGHPTPLFTSPPQNVLPDPPLQEDSSASEITPSPVVQSFSPFLGRQRRRPGLLFEEEIDFCLAAPSLEGVSVGNSRVEIAKVVNTFVNQAAKKILIGFDCCFGEVADGVKDRLRTDFLSGDEASAEDRTCVEGACAFIDAVVALSPCSDLEVNATKGALVPPYTQAYARVLDTLLSNDCELRHSDSSALSTTASTDPPSPPLKVRPRDRDICLSLYDTITGAPTKTKVLNTISNRVSRTMLYADEDDVAKLTNELTKGKPGFLEKWVGGEEGCDEAVYYGALIAYLTGGLEAPAPAAMGGGYSNAYQRFTTSLVQELGTRSASVDPEMFDAFVRWESTLRKNLTQDMWDRHPKELTGQWTLVDSGPNPAGATTLPGPGAETGKGEQRSANLVFRRDGTLRVPPELGMDGTWSFEPGPTHLDTIRFELRQGTPDNRVLCYTGYVDRGQRIETRFSKRPIKMKGRVVLRARGEARSSGKFSMQLCKKNTLLENLVVGSTRGSVQE</sequence>
<comment type="caution">
    <text evidence="2">The sequence shown here is derived from an EMBL/GenBank/DDBJ whole genome shotgun (WGS) entry which is preliminary data.</text>
</comment>
<dbReference type="Proteomes" id="UP000019335">
    <property type="component" value="Unassembled WGS sequence"/>
</dbReference>
<dbReference type="OrthoDB" id="41313at2759"/>
<name>W7T252_9STRA</name>
<accession>W7T252</accession>
<keyword evidence="3" id="KW-1185">Reference proteome</keyword>
<gene>
    <name evidence="2" type="ORF">Naga_100041g18</name>
</gene>
<organism evidence="2 3">
    <name type="scientific">Nannochloropsis gaditana</name>
    <dbReference type="NCBI Taxonomy" id="72520"/>
    <lineage>
        <taxon>Eukaryota</taxon>
        <taxon>Sar</taxon>
        <taxon>Stramenopiles</taxon>
        <taxon>Ochrophyta</taxon>
        <taxon>Eustigmatophyceae</taxon>
        <taxon>Eustigmatales</taxon>
        <taxon>Monodopsidaceae</taxon>
        <taxon>Nannochloropsis</taxon>
    </lineage>
</organism>
<dbReference type="AlphaFoldDB" id="W7T252"/>
<protein>
    <submittedName>
        <fullName evidence="2">Uncharacterized protein</fullName>
    </submittedName>
</protein>
<evidence type="ECO:0000313" key="2">
    <source>
        <dbReference type="EMBL" id="EWM21130.1"/>
    </source>
</evidence>
<feature type="compositionally biased region" description="Polar residues" evidence="1">
    <location>
        <begin position="107"/>
        <end position="117"/>
    </location>
</feature>
<feature type="region of interest" description="Disordered" evidence="1">
    <location>
        <begin position="85"/>
        <end position="117"/>
    </location>
</feature>
<evidence type="ECO:0000313" key="3">
    <source>
        <dbReference type="Proteomes" id="UP000019335"/>
    </source>
</evidence>
<feature type="region of interest" description="Disordered" evidence="1">
    <location>
        <begin position="1"/>
        <end position="23"/>
    </location>
</feature>
<proteinExistence type="predicted"/>
<evidence type="ECO:0000256" key="1">
    <source>
        <dbReference type="SAM" id="MobiDB-lite"/>
    </source>
</evidence>
<feature type="region of interest" description="Disordered" evidence="1">
    <location>
        <begin position="446"/>
        <end position="470"/>
    </location>
</feature>